<feature type="domain" description="Tyr recombinase" evidence="3">
    <location>
        <begin position="159"/>
        <end position="329"/>
    </location>
</feature>
<dbReference type="InterPro" id="IPR011010">
    <property type="entry name" value="DNA_brk_join_enz"/>
</dbReference>
<evidence type="ECO:0000313" key="5">
    <source>
        <dbReference type="Proteomes" id="UP000540079"/>
    </source>
</evidence>
<reference evidence="4 5" key="1">
    <citation type="journal article" date="2018" name="Front. Microbiol.">
        <title>Genetic and Phylogenetic Characteristics of Pasteurella multocida Isolates From Different Host Species.</title>
        <authorList>
            <person name="Peng Z."/>
            <person name="Liang W."/>
            <person name="Wang F."/>
            <person name="Xu Z."/>
            <person name="Xie Z."/>
            <person name="Lian Z."/>
            <person name="Hua L."/>
            <person name="Zhou R."/>
            <person name="Chen H."/>
            <person name="Wu B."/>
        </authorList>
    </citation>
    <scope>NUCLEOTIDE SEQUENCE [LARGE SCALE GENOMIC DNA]</scope>
    <source>
        <strain evidence="4 5">HNA06</strain>
    </source>
</reference>
<dbReference type="PANTHER" id="PTHR30349">
    <property type="entry name" value="PHAGE INTEGRASE-RELATED"/>
    <property type="match status" value="1"/>
</dbReference>
<dbReference type="Gene3D" id="1.10.443.10">
    <property type="entry name" value="Intergrase catalytic core"/>
    <property type="match status" value="1"/>
</dbReference>
<evidence type="ECO:0000256" key="2">
    <source>
        <dbReference type="ARBA" id="ARBA00023172"/>
    </source>
</evidence>
<dbReference type="Proteomes" id="UP000540079">
    <property type="component" value="Unassembled WGS sequence"/>
</dbReference>
<dbReference type="RefSeq" id="WP_014391441.1">
    <property type="nucleotide sequence ID" value="NZ_CP014618.1"/>
</dbReference>
<dbReference type="Pfam" id="PF00589">
    <property type="entry name" value="Phage_integrase"/>
    <property type="match status" value="1"/>
</dbReference>
<dbReference type="InterPro" id="IPR050090">
    <property type="entry name" value="Tyrosine_recombinase_XerCD"/>
</dbReference>
<dbReference type="InterPro" id="IPR002104">
    <property type="entry name" value="Integrase_catalytic"/>
</dbReference>
<dbReference type="GO" id="GO:0003677">
    <property type="term" value="F:DNA binding"/>
    <property type="evidence" value="ECO:0007669"/>
    <property type="project" value="InterPro"/>
</dbReference>
<dbReference type="GO" id="GO:0006310">
    <property type="term" value="P:DNA recombination"/>
    <property type="evidence" value="ECO:0007669"/>
    <property type="project" value="UniProtKB-KW"/>
</dbReference>
<dbReference type="PANTHER" id="PTHR30349:SF64">
    <property type="entry name" value="PROPHAGE INTEGRASE INTD-RELATED"/>
    <property type="match status" value="1"/>
</dbReference>
<dbReference type="CDD" id="cd00796">
    <property type="entry name" value="INT_Rci_Hp1_C"/>
    <property type="match status" value="1"/>
</dbReference>
<dbReference type="EMBL" id="PPVL01000001">
    <property type="protein sequence ID" value="NNI77824.1"/>
    <property type="molecule type" value="Genomic_DNA"/>
</dbReference>
<dbReference type="AlphaFoldDB" id="A0A849CGN7"/>
<proteinExistence type="predicted"/>
<keyword evidence="2" id="KW-0233">DNA recombination</keyword>
<dbReference type="GO" id="GO:0015074">
    <property type="term" value="P:DNA integration"/>
    <property type="evidence" value="ECO:0007669"/>
    <property type="project" value="UniProtKB-KW"/>
</dbReference>
<keyword evidence="1" id="KW-0229">DNA integration</keyword>
<dbReference type="SUPFAM" id="SSF56349">
    <property type="entry name" value="DNA breaking-rejoining enzymes"/>
    <property type="match status" value="1"/>
</dbReference>
<sequence>MSIYKRKGDGPWWVDISSPNGKRIRRSSGSYVKKQAQEYHDKLRAEMWNIDKLEKKPTYLFEDALLQYLKSAEGQKDVVTKKRHAIYWREIFAGRELNSLTTQEIVSHIPTKNMRTGEVLSNSTQNKYRQSIAMILNLAHKAGYIEKILYLPKKKEPPIRVRWITKEQARSLIDNIRTDWMKVICSFALMTGARRTEILSMTWDKIDFERKVAIVSNDVAKSGKARSLLLNEEAIRLLKSQKGKHSKYVFVGRHNNRLNDINRKSFMLAAKKCFLVDFHFHDLRHTWASWHVQAGTPLFTLKELGGWETLEMVKKYAHLNADHLLEHANKVEFNGTFTAHDKKSKVLRFVA</sequence>
<name>A0A849CGN7_PASMD</name>
<dbReference type="InterPro" id="IPR013762">
    <property type="entry name" value="Integrase-like_cat_sf"/>
</dbReference>
<gene>
    <name evidence="4" type="ORF">C2800_00010</name>
</gene>
<accession>A0A849CGN7</accession>
<evidence type="ECO:0000256" key="1">
    <source>
        <dbReference type="ARBA" id="ARBA00022908"/>
    </source>
</evidence>
<evidence type="ECO:0000313" key="4">
    <source>
        <dbReference type="EMBL" id="NNI77824.1"/>
    </source>
</evidence>
<organism evidence="4 5">
    <name type="scientific">Pasteurella multocida</name>
    <dbReference type="NCBI Taxonomy" id="747"/>
    <lineage>
        <taxon>Bacteria</taxon>
        <taxon>Pseudomonadati</taxon>
        <taxon>Pseudomonadota</taxon>
        <taxon>Gammaproteobacteria</taxon>
        <taxon>Pasteurellales</taxon>
        <taxon>Pasteurellaceae</taxon>
        <taxon>Pasteurella</taxon>
    </lineage>
</organism>
<evidence type="ECO:0000259" key="3">
    <source>
        <dbReference type="PROSITE" id="PS51898"/>
    </source>
</evidence>
<comment type="caution">
    <text evidence="4">The sequence shown here is derived from an EMBL/GenBank/DDBJ whole genome shotgun (WGS) entry which is preliminary data.</text>
</comment>
<dbReference type="PROSITE" id="PS51898">
    <property type="entry name" value="TYR_RECOMBINASE"/>
    <property type="match status" value="1"/>
</dbReference>
<protein>
    <submittedName>
        <fullName evidence="4">Site-specific integrase</fullName>
    </submittedName>
</protein>